<reference evidence="1 2" key="1">
    <citation type="submission" date="2021-03" db="EMBL/GenBank/DDBJ databases">
        <title>Fibrella sp. HMF5405 genome sequencing and assembly.</title>
        <authorList>
            <person name="Kang H."/>
            <person name="Kim H."/>
            <person name="Bae S."/>
            <person name="Joh K."/>
        </authorList>
    </citation>
    <scope>NUCLEOTIDE SEQUENCE [LARGE SCALE GENOMIC DNA]</scope>
    <source>
        <strain evidence="1 2">HMF5405</strain>
    </source>
</reference>
<evidence type="ECO:0000313" key="2">
    <source>
        <dbReference type="Proteomes" id="UP000664628"/>
    </source>
</evidence>
<protein>
    <submittedName>
        <fullName evidence="1">DUF2064 domain-containing protein</fullName>
    </submittedName>
</protein>
<proteinExistence type="predicted"/>
<organism evidence="1 2">
    <name type="scientific">Fibrella forsythiae</name>
    <dbReference type="NCBI Taxonomy" id="2817061"/>
    <lineage>
        <taxon>Bacteria</taxon>
        <taxon>Pseudomonadati</taxon>
        <taxon>Bacteroidota</taxon>
        <taxon>Cytophagia</taxon>
        <taxon>Cytophagales</taxon>
        <taxon>Spirosomataceae</taxon>
        <taxon>Fibrella</taxon>
    </lineage>
</organism>
<dbReference type="RefSeq" id="WP_207331623.1">
    <property type="nucleotide sequence ID" value="NZ_JAFMYW010000008.1"/>
</dbReference>
<sequence>MHTPSGSVAVLLFSLSAIQEARRKPMTGSVARNERVWRSLEQLAMGKVAASGLPGFVYHELAPNCSGTFGEQLYKATKAVLDLGYESVICIGNDCPALRPSDLRAAARAVQSGIMPVGADERGGVYLAAFNRSLLTDEEAFISLPWQTASLAQALLDHLRLQV</sequence>
<keyword evidence="2" id="KW-1185">Reference proteome</keyword>
<dbReference type="InterPro" id="IPR029044">
    <property type="entry name" value="Nucleotide-diphossugar_trans"/>
</dbReference>
<name>A0ABS3JNW7_9BACT</name>
<dbReference type="Proteomes" id="UP000664628">
    <property type="component" value="Unassembled WGS sequence"/>
</dbReference>
<dbReference type="PANTHER" id="PTHR36529">
    <property type="entry name" value="SLL1095 PROTEIN"/>
    <property type="match status" value="1"/>
</dbReference>
<dbReference type="Pfam" id="PF09837">
    <property type="entry name" value="DUF2064"/>
    <property type="match status" value="1"/>
</dbReference>
<accession>A0ABS3JNW7</accession>
<comment type="caution">
    <text evidence="1">The sequence shown here is derived from an EMBL/GenBank/DDBJ whole genome shotgun (WGS) entry which is preliminary data.</text>
</comment>
<dbReference type="EMBL" id="JAFMYW010000008">
    <property type="protein sequence ID" value="MBO0951678.1"/>
    <property type="molecule type" value="Genomic_DNA"/>
</dbReference>
<dbReference type="SUPFAM" id="SSF53448">
    <property type="entry name" value="Nucleotide-diphospho-sugar transferases"/>
    <property type="match status" value="1"/>
</dbReference>
<evidence type="ECO:0000313" key="1">
    <source>
        <dbReference type="EMBL" id="MBO0951678.1"/>
    </source>
</evidence>
<gene>
    <name evidence="1" type="ORF">J2I46_24050</name>
</gene>
<dbReference type="PANTHER" id="PTHR36529:SF1">
    <property type="entry name" value="GLYCOSYLTRANSFERASE"/>
    <property type="match status" value="1"/>
</dbReference>
<dbReference type="InterPro" id="IPR018641">
    <property type="entry name" value="Trfase_1_rSAM/seldom-assoc"/>
</dbReference>
<dbReference type="Gene3D" id="3.90.550.10">
    <property type="entry name" value="Spore Coat Polysaccharide Biosynthesis Protein SpsA, Chain A"/>
    <property type="match status" value="1"/>
</dbReference>